<organism evidence="1 2">
    <name type="scientific">Roseivirga echinicomitans</name>
    <dbReference type="NCBI Taxonomy" id="296218"/>
    <lineage>
        <taxon>Bacteria</taxon>
        <taxon>Pseudomonadati</taxon>
        <taxon>Bacteroidota</taxon>
        <taxon>Cytophagia</taxon>
        <taxon>Cytophagales</taxon>
        <taxon>Roseivirgaceae</taxon>
        <taxon>Roseivirga</taxon>
    </lineage>
</organism>
<dbReference type="RefSeq" id="WP_157716124.1">
    <property type="nucleotide sequence ID" value="NZ_LRDB01000007.1"/>
</dbReference>
<evidence type="ECO:0008006" key="3">
    <source>
        <dbReference type="Google" id="ProtNLM"/>
    </source>
</evidence>
<comment type="caution">
    <text evidence="1">The sequence shown here is derived from an EMBL/GenBank/DDBJ whole genome shotgun (WGS) entry which is preliminary data.</text>
</comment>
<dbReference type="AlphaFoldDB" id="A0A150XPW6"/>
<accession>A0A150XPW6</accession>
<sequence length="131" mass="14946">MTKYYILVGLIIGLTASCQINSKNEISTDIVGTWKAYRKTTVEGDSLNFLGKKYSSSMYFSLETNGRGTDLNDPVREFKYSQNGDALLLGNRYYLISSISRDEMALKEFDPSMPDDPLAYLHYLRREPYGK</sequence>
<keyword evidence="2" id="KW-1185">Reference proteome</keyword>
<evidence type="ECO:0000313" key="2">
    <source>
        <dbReference type="Proteomes" id="UP000075615"/>
    </source>
</evidence>
<dbReference type="EMBL" id="LRDB01000007">
    <property type="protein sequence ID" value="KYG80741.1"/>
    <property type="molecule type" value="Genomic_DNA"/>
</dbReference>
<dbReference type="Proteomes" id="UP000075615">
    <property type="component" value="Unassembled WGS sequence"/>
</dbReference>
<name>A0A150XPW6_9BACT</name>
<reference evidence="1 2" key="1">
    <citation type="submission" date="2016-01" db="EMBL/GenBank/DDBJ databases">
        <title>Genome sequencing of Roseivirga echinicomitans KMM 6058.</title>
        <authorList>
            <person name="Selvaratnam C."/>
            <person name="Thevarajoo S."/>
            <person name="Goh K.M."/>
            <person name="Ee R."/>
            <person name="Chan K.-G."/>
            <person name="Chong C.S."/>
        </authorList>
    </citation>
    <scope>NUCLEOTIDE SEQUENCE [LARGE SCALE GENOMIC DNA]</scope>
    <source>
        <strain evidence="1 2">KMM 6058</strain>
    </source>
</reference>
<protein>
    <recommendedName>
        <fullName evidence="3">Lipocalin-like domain-containing protein</fullName>
    </recommendedName>
</protein>
<proteinExistence type="predicted"/>
<dbReference type="OrthoDB" id="9837167at2"/>
<evidence type="ECO:0000313" key="1">
    <source>
        <dbReference type="EMBL" id="KYG80741.1"/>
    </source>
</evidence>
<gene>
    <name evidence="1" type="ORF">AWN68_16670</name>
</gene>
<dbReference type="PROSITE" id="PS51257">
    <property type="entry name" value="PROKAR_LIPOPROTEIN"/>
    <property type="match status" value="1"/>
</dbReference>